<sequence>MPLPPPRRTFACLLYPGFMSLDVVGPMQVMASANDELARQGRAPAYALRLLAEAPGPVACSAGFETLAQAAYADEPLAGLHTLLVPGGQGVAAQLGNAALLDWLRRAEPVVARLGSVCSGALLLAQAGLLDGRPATTHWERIAELRERHPQVRLQGERLHTYDPAGLQGDAHVFTSAGVSSGIDLALALLEHDLGRSLALAVARRLVIYLRRPGGQTQFSRLVAPDAQHAPRLTPLLEWIPGHLGEDLSLDALAERSCMPPRTLTRVFQRELGTTPGRYVERVRVEAASALLSHGQASVATVARLCGFQHAETLRRAFHRQLAVSPQAFAQRFGPEAADGSG</sequence>
<keyword evidence="2" id="KW-0804">Transcription</keyword>
<dbReference type="Proteomes" id="UP000199119">
    <property type="component" value="Unassembled WGS sequence"/>
</dbReference>
<protein>
    <submittedName>
        <fullName evidence="4">Transcriptional regulator GlxA family, contains an amidase domain and an AraC-type DNA-binding HTH domain</fullName>
    </submittedName>
</protein>
<dbReference type="RefSeq" id="WP_245785253.1">
    <property type="nucleotide sequence ID" value="NZ_FONX01000011.1"/>
</dbReference>
<dbReference type="Gene3D" id="3.40.50.880">
    <property type="match status" value="1"/>
</dbReference>
<evidence type="ECO:0000313" key="4">
    <source>
        <dbReference type="EMBL" id="SFF07011.1"/>
    </source>
</evidence>
<feature type="domain" description="HTH araC/xylS-type" evidence="3">
    <location>
        <begin position="234"/>
        <end position="332"/>
    </location>
</feature>
<proteinExistence type="predicted"/>
<dbReference type="PANTHER" id="PTHR43130">
    <property type="entry name" value="ARAC-FAMILY TRANSCRIPTIONAL REGULATOR"/>
    <property type="match status" value="1"/>
</dbReference>
<organism evidence="4 5">
    <name type="scientific">Paracidovorax wautersii</name>
    <dbReference type="NCBI Taxonomy" id="1177982"/>
    <lineage>
        <taxon>Bacteria</taxon>
        <taxon>Pseudomonadati</taxon>
        <taxon>Pseudomonadota</taxon>
        <taxon>Betaproteobacteria</taxon>
        <taxon>Burkholderiales</taxon>
        <taxon>Comamonadaceae</taxon>
        <taxon>Paracidovorax</taxon>
    </lineage>
</organism>
<reference evidence="5" key="1">
    <citation type="submission" date="2016-10" db="EMBL/GenBank/DDBJ databases">
        <authorList>
            <person name="Varghese N."/>
            <person name="Submissions S."/>
        </authorList>
    </citation>
    <scope>NUCLEOTIDE SEQUENCE [LARGE SCALE GENOMIC DNA]</scope>
    <source>
        <strain evidence="5">DSM 27981</strain>
    </source>
</reference>
<dbReference type="CDD" id="cd03137">
    <property type="entry name" value="GATase1_AraC_1"/>
    <property type="match status" value="1"/>
</dbReference>
<dbReference type="SMART" id="SM00342">
    <property type="entry name" value="HTH_ARAC"/>
    <property type="match status" value="1"/>
</dbReference>
<dbReference type="InterPro" id="IPR052158">
    <property type="entry name" value="INH-QAR"/>
</dbReference>
<evidence type="ECO:0000256" key="1">
    <source>
        <dbReference type="ARBA" id="ARBA00023015"/>
    </source>
</evidence>
<evidence type="ECO:0000313" key="5">
    <source>
        <dbReference type="Proteomes" id="UP000199119"/>
    </source>
</evidence>
<dbReference type="Pfam" id="PF12833">
    <property type="entry name" value="HTH_18"/>
    <property type="match status" value="1"/>
</dbReference>
<dbReference type="InterPro" id="IPR029062">
    <property type="entry name" value="Class_I_gatase-like"/>
</dbReference>
<dbReference type="STRING" id="1177982.SAMN04489711_111131"/>
<keyword evidence="5" id="KW-1185">Reference proteome</keyword>
<gene>
    <name evidence="4" type="ORF">SAMN04489711_111131</name>
</gene>
<dbReference type="InterPro" id="IPR002818">
    <property type="entry name" value="DJ-1/PfpI"/>
</dbReference>
<dbReference type="EMBL" id="FONX01000011">
    <property type="protein sequence ID" value="SFF07011.1"/>
    <property type="molecule type" value="Genomic_DNA"/>
</dbReference>
<dbReference type="SUPFAM" id="SSF52317">
    <property type="entry name" value="Class I glutamine amidotransferase-like"/>
    <property type="match status" value="1"/>
</dbReference>
<dbReference type="InterPro" id="IPR009057">
    <property type="entry name" value="Homeodomain-like_sf"/>
</dbReference>
<keyword evidence="4" id="KW-0238">DNA-binding</keyword>
<dbReference type="AlphaFoldDB" id="A0A1I2FRC4"/>
<dbReference type="SUPFAM" id="SSF46689">
    <property type="entry name" value="Homeodomain-like"/>
    <property type="match status" value="2"/>
</dbReference>
<dbReference type="GO" id="GO:0003700">
    <property type="term" value="F:DNA-binding transcription factor activity"/>
    <property type="evidence" value="ECO:0007669"/>
    <property type="project" value="InterPro"/>
</dbReference>
<evidence type="ECO:0000259" key="3">
    <source>
        <dbReference type="PROSITE" id="PS01124"/>
    </source>
</evidence>
<dbReference type="PROSITE" id="PS01124">
    <property type="entry name" value="HTH_ARAC_FAMILY_2"/>
    <property type="match status" value="1"/>
</dbReference>
<evidence type="ECO:0000256" key="2">
    <source>
        <dbReference type="ARBA" id="ARBA00023163"/>
    </source>
</evidence>
<name>A0A1I2FRC4_9BURK</name>
<keyword evidence="1" id="KW-0805">Transcription regulation</keyword>
<dbReference type="GO" id="GO:0043565">
    <property type="term" value="F:sequence-specific DNA binding"/>
    <property type="evidence" value="ECO:0007669"/>
    <property type="project" value="InterPro"/>
</dbReference>
<accession>A0A1I2FRC4</accession>
<dbReference type="PANTHER" id="PTHR43130:SF3">
    <property type="entry name" value="HTH-TYPE TRANSCRIPTIONAL REGULATOR RV1931C"/>
    <property type="match status" value="1"/>
</dbReference>
<dbReference type="InterPro" id="IPR018060">
    <property type="entry name" value="HTH_AraC"/>
</dbReference>
<dbReference type="Pfam" id="PF01965">
    <property type="entry name" value="DJ-1_PfpI"/>
    <property type="match status" value="1"/>
</dbReference>
<dbReference type="Gene3D" id="1.10.10.60">
    <property type="entry name" value="Homeodomain-like"/>
    <property type="match status" value="1"/>
</dbReference>